<protein>
    <recommendedName>
        <fullName evidence="4">LPXTG cell wall anchor domain-containing protein</fullName>
    </recommendedName>
</protein>
<dbReference type="Proteomes" id="UP001482520">
    <property type="component" value="Unassembled WGS sequence"/>
</dbReference>
<keyword evidence="1" id="KW-0472">Membrane</keyword>
<keyword evidence="1" id="KW-0812">Transmembrane</keyword>
<feature type="transmembrane region" description="Helical" evidence="1">
    <location>
        <begin position="27"/>
        <end position="45"/>
    </location>
</feature>
<gene>
    <name evidence="2" type="ORF">V6R90_13495</name>
</gene>
<organism evidence="2 3">
    <name type="scientific">Nocardioides kribbensis</name>
    <dbReference type="NCBI Taxonomy" id="305517"/>
    <lineage>
        <taxon>Bacteria</taxon>
        <taxon>Bacillati</taxon>
        <taxon>Actinomycetota</taxon>
        <taxon>Actinomycetes</taxon>
        <taxon>Propionibacteriales</taxon>
        <taxon>Nocardioidaceae</taxon>
        <taxon>Nocardioides</taxon>
    </lineage>
</organism>
<name>A0ABV1P0K0_9ACTN</name>
<dbReference type="EMBL" id="JBEGDP010000015">
    <property type="protein sequence ID" value="MEQ7848295.1"/>
    <property type="molecule type" value="Genomic_DNA"/>
</dbReference>
<accession>A0ABV1P0K0</accession>
<dbReference type="RefSeq" id="WP_349804970.1">
    <property type="nucleotide sequence ID" value="NZ_JBEGDP010000015.1"/>
</dbReference>
<proteinExistence type="predicted"/>
<comment type="caution">
    <text evidence="2">The sequence shown here is derived from an EMBL/GenBank/DDBJ whole genome shotgun (WGS) entry which is preliminary data.</text>
</comment>
<evidence type="ECO:0000256" key="1">
    <source>
        <dbReference type="SAM" id="Phobius"/>
    </source>
</evidence>
<sequence>MRLPADRLLTVTDDGGLDPMLPAPAEIAMAVVLVLAVLGLVVWLVRRARRGR</sequence>
<evidence type="ECO:0000313" key="3">
    <source>
        <dbReference type="Proteomes" id="UP001482520"/>
    </source>
</evidence>
<evidence type="ECO:0000313" key="2">
    <source>
        <dbReference type="EMBL" id="MEQ7848295.1"/>
    </source>
</evidence>
<keyword evidence="3" id="KW-1185">Reference proteome</keyword>
<keyword evidence="1" id="KW-1133">Transmembrane helix</keyword>
<reference evidence="2 3" key="1">
    <citation type="submission" date="2024-02" db="EMBL/GenBank/DDBJ databases">
        <title>Full genome sequence of Nocardioides kribbensis.</title>
        <authorList>
            <person name="Poletto B.L."/>
            <person name="Silva G."/>
            <person name="Galante D."/>
            <person name="Campos K.R."/>
            <person name="Santos M.B.N."/>
            <person name="Sacchi C.T."/>
        </authorList>
    </citation>
    <scope>NUCLEOTIDE SEQUENCE [LARGE SCALE GENOMIC DNA]</scope>
    <source>
        <strain evidence="2 3">O4R</strain>
    </source>
</reference>
<evidence type="ECO:0008006" key="4">
    <source>
        <dbReference type="Google" id="ProtNLM"/>
    </source>
</evidence>